<dbReference type="InterPro" id="IPR013517">
    <property type="entry name" value="FG-GAP"/>
</dbReference>
<feature type="domain" description="SGNH hydrolase-type esterase" evidence="4">
    <location>
        <begin position="42"/>
        <end position="213"/>
    </location>
</feature>
<evidence type="ECO:0000313" key="6">
    <source>
        <dbReference type="Proteomes" id="UP001610563"/>
    </source>
</evidence>
<feature type="signal peptide" evidence="3">
    <location>
        <begin position="1"/>
        <end position="20"/>
    </location>
</feature>
<accession>A0ABR4FT28</accession>
<dbReference type="PANTHER" id="PTHR30383">
    <property type="entry name" value="THIOESTERASE 1/PROTEASE 1/LYSOPHOSPHOLIPASE L1"/>
    <property type="match status" value="1"/>
</dbReference>
<evidence type="ECO:0000313" key="5">
    <source>
        <dbReference type="EMBL" id="KAL2786401.1"/>
    </source>
</evidence>
<proteinExistence type="predicted"/>
<dbReference type="Gene3D" id="3.40.50.1110">
    <property type="entry name" value="SGNH hydrolase"/>
    <property type="match status" value="1"/>
</dbReference>
<evidence type="ECO:0000259" key="4">
    <source>
        <dbReference type="Pfam" id="PF13472"/>
    </source>
</evidence>
<protein>
    <recommendedName>
        <fullName evidence="4">SGNH hydrolase-type esterase domain-containing protein</fullName>
    </recommendedName>
</protein>
<dbReference type="CDD" id="cd01833">
    <property type="entry name" value="XynB_like"/>
    <property type="match status" value="1"/>
</dbReference>
<dbReference type="Proteomes" id="UP001610563">
    <property type="component" value="Unassembled WGS sequence"/>
</dbReference>
<evidence type="ECO:0000256" key="1">
    <source>
        <dbReference type="ARBA" id="ARBA00022729"/>
    </source>
</evidence>
<keyword evidence="1 3" id="KW-0732">Signal</keyword>
<dbReference type="EMBL" id="JBFTWV010000118">
    <property type="protein sequence ID" value="KAL2786401.1"/>
    <property type="molecule type" value="Genomic_DNA"/>
</dbReference>
<dbReference type="PANTHER" id="PTHR30383:SF5">
    <property type="entry name" value="SGNH HYDROLASE-TYPE ESTERASE DOMAIN-CONTAINING PROTEIN"/>
    <property type="match status" value="1"/>
</dbReference>
<name>A0ABR4FT28_9EURO</name>
<dbReference type="SUPFAM" id="SSF52266">
    <property type="entry name" value="SGNH hydrolase"/>
    <property type="match status" value="1"/>
</dbReference>
<sequence length="1299" mass="138949">MKGLSRALCSLAACASTAFGSVHDLASRAPLAGGAKLRILPLGDSITHGYLSTGDNGYRQQLWNSLSENEKDFVGTQPIGTMPDPDNEGYNGAVISEIMERCDVALSMRPNVVLIHAGTNDMNRPFEPDTAPERLGQLIDKVVSVCPDAAVLVAKLVPASGPNTMSRINAFNAEVPGIVYSRVGDGKKVMVVDMDELPVSELVDGLHPTDAGYNHMGDIWYSAIVQAGENGWIDDPVPGASTGASCSYIPVWFPQDQIASGVGTSAKFVDAWMPKGEIASGIGKGANLRFGDIDGDGRDDYLWVSDSGAVTAYLNTAGSSADEVVWVPQGEIASGIGEDGAGVQFADVNGDGRDDYLWVSEGGRVICYLNQPGNDRGHPIWIPLGEIAAGVGATRDRILFGDVDGNGRDDYLVISDNDGINAWLNTGSGDKPTWLPAGQIASGIGAAAGVRIADINKDGRDDYLWVSETGAVTLYTNTRGARGSLPVWWPQGEIATGVGTGRENVTFADLNGDGRSDYLVIGPNGEVSQWQNNGDGGVSQIGPGVQFHDLNGDGRDDYLSVDDEGRVIAYINGGVANGNQIWLPQDEIASGVGATRGEVRFADLDGDGRVEYLHVHENGAVDSWRNVGAADSAFPGRVTWVPQGQIASGIGKDGEGVHFADLNGDGRAEYLYVASNGAVIAYLNGGGDPGHPTWIPQGTIATGVGGAGKDVRFADVNGDGRADYLWLKPEDGSVECWVNAESPDGNSGANAAKVVWIPWGTIATGVGTDGSKIRFGDLNGDKRADYIAITSDDTGAASEWRNGCNADGGDPGDNSPVEPPGTIKQPNEFCSALDGDGGDPKTVDNWVEWEIDAALTNFIDQFQPNGEKGAFRADIQVSLLSFYDEDVLDQISYKCNPPGNCDLSSITREMCADQPELTFIFWAIQNFNNFCVDMAQSIVNSGSVLTAKAAKLADTFGDDFDEGSPLSSDFSFANGLLTVISGFGFLSWAAIPAGFAGIGGAMLGYAAGGLTEPKFDNFADISDKLGDMVKDLATSIEDLAVTVLEETPVNDPNSGDFYTNNPEGIVQIFSGGGFASPIDVPVLPERLLRSLTSPLINELWKEQQPWIAHTTKTQAGFDPCDSPTDSFKDIVWCAGDDAYILLSWKDDWFVTPGTFTIPPYVSELRELQGTGALSDYDIELEMVVRSSVDWQGRLAEFQPELTMDRSYEYLRGVVADDGTFFGTGIQDWQLVSFNLPVCSLKILDNGDEERIWPPEESRWFTCLEEDRQWCNIAWFGRRWCHTLQFNGDNKWPYSLGDGA</sequence>
<dbReference type="Gene3D" id="2.130.10.130">
    <property type="entry name" value="Integrin alpha, N-terminal"/>
    <property type="match status" value="3"/>
</dbReference>
<reference evidence="5 6" key="1">
    <citation type="submission" date="2024-07" db="EMBL/GenBank/DDBJ databases">
        <title>Section-level genome sequencing and comparative genomics of Aspergillus sections Usti and Cavernicolus.</title>
        <authorList>
            <consortium name="Lawrence Berkeley National Laboratory"/>
            <person name="Nybo J.L."/>
            <person name="Vesth T.C."/>
            <person name="Theobald S."/>
            <person name="Frisvad J.C."/>
            <person name="Larsen T.O."/>
            <person name="Kjaerboelling I."/>
            <person name="Rothschild-Mancinelli K."/>
            <person name="Lyhne E.K."/>
            <person name="Kogle M.E."/>
            <person name="Barry K."/>
            <person name="Clum A."/>
            <person name="Na H."/>
            <person name="Ledsgaard L."/>
            <person name="Lin J."/>
            <person name="Lipzen A."/>
            <person name="Kuo A."/>
            <person name="Riley R."/>
            <person name="Mondo S."/>
            <person name="Labutti K."/>
            <person name="Haridas S."/>
            <person name="Pangalinan J."/>
            <person name="Salamov A.A."/>
            <person name="Simmons B.A."/>
            <person name="Magnuson J.K."/>
            <person name="Chen J."/>
            <person name="Drula E."/>
            <person name="Henrissat B."/>
            <person name="Wiebenga A."/>
            <person name="Lubbers R.J."/>
            <person name="Gomes A.C."/>
            <person name="Makela M.R."/>
            <person name="Stajich J."/>
            <person name="Grigoriev I.V."/>
            <person name="Mortensen U.H."/>
            <person name="De Vries R.P."/>
            <person name="Baker S.E."/>
            <person name="Andersen M.R."/>
        </authorList>
    </citation>
    <scope>NUCLEOTIDE SEQUENCE [LARGE SCALE GENOMIC DNA]</scope>
    <source>
        <strain evidence="5 6">CBS 209.92</strain>
    </source>
</reference>
<evidence type="ECO:0000256" key="3">
    <source>
        <dbReference type="SAM" id="SignalP"/>
    </source>
</evidence>
<comment type="caution">
    <text evidence="5">The sequence shown here is derived from an EMBL/GenBank/DDBJ whole genome shotgun (WGS) entry which is preliminary data.</text>
</comment>
<keyword evidence="6" id="KW-1185">Reference proteome</keyword>
<dbReference type="InterPro" id="IPR051532">
    <property type="entry name" value="Ester_Hydrolysis_Enzymes"/>
</dbReference>
<dbReference type="InterPro" id="IPR028994">
    <property type="entry name" value="Integrin_alpha_N"/>
</dbReference>
<dbReference type="InterPro" id="IPR013830">
    <property type="entry name" value="SGNH_hydro"/>
</dbReference>
<feature type="chain" id="PRO_5046185529" description="SGNH hydrolase-type esterase domain-containing protein" evidence="3">
    <location>
        <begin position="21"/>
        <end position="1299"/>
    </location>
</feature>
<organism evidence="5 6">
    <name type="scientific">Aspergillus keveii</name>
    <dbReference type="NCBI Taxonomy" id="714993"/>
    <lineage>
        <taxon>Eukaryota</taxon>
        <taxon>Fungi</taxon>
        <taxon>Dikarya</taxon>
        <taxon>Ascomycota</taxon>
        <taxon>Pezizomycotina</taxon>
        <taxon>Eurotiomycetes</taxon>
        <taxon>Eurotiomycetidae</taxon>
        <taxon>Eurotiales</taxon>
        <taxon>Aspergillaceae</taxon>
        <taxon>Aspergillus</taxon>
        <taxon>Aspergillus subgen. Nidulantes</taxon>
    </lineage>
</organism>
<dbReference type="Pfam" id="PF13472">
    <property type="entry name" value="Lipase_GDSL_2"/>
    <property type="match status" value="1"/>
</dbReference>
<feature type="region of interest" description="Disordered" evidence="2">
    <location>
        <begin position="798"/>
        <end position="824"/>
    </location>
</feature>
<evidence type="ECO:0000256" key="2">
    <source>
        <dbReference type="SAM" id="MobiDB-lite"/>
    </source>
</evidence>
<dbReference type="Pfam" id="PF13517">
    <property type="entry name" value="FG-GAP_3"/>
    <property type="match status" value="4"/>
</dbReference>
<gene>
    <name evidence="5" type="ORF">BJX66DRAFT_342168</name>
</gene>
<dbReference type="InterPro" id="IPR036514">
    <property type="entry name" value="SGNH_hydro_sf"/>
</dbReference>
<dbReference type="SUPFAM" id="SSF69318">
    <property type="entry name" value="Integrin alpha N-terminal domain"/>
    <property type="match status" value="3"/>
</dbReference>